<sequence>MFKTNNLVKIALLTALTTAISLLVIIPVPAMNGFVTLCEAGIYLSAVLLGPAGGFWVGALSGGLIDILTGAPQWALFSIIIHGIQGLLVGYLYQKLTSSFKLSMSLVLGSASMIVGYFLATMLLYTWPAAMASIPGNLVQTVFGSLVTIAMLKGLKKTSFNPAKEGN</sequence>
<keyword evidence="3" id="KW-0472">Membrane</keyword>
<evidence type="ECO:0000256" key="1">
    <source>
        <dbReference type="ARBA" id="ARBA00022692"/>
    </source>
</evidence>
<dbReference type="Pfam" id="PF07155">
    <property type="entry name" value="ECF-ribofla_trS"/>
    <property type="match status" value="1"/>
</dbReference>
<feature type="transmembrane region" description="Helical" evidence="3">
    <location>
        <begin position="137"/>
        <end position="155"/>
    </location>
</feature>
<protein>
    <submittedName>
        <fullName evidence="4">ECF transporter S component</fullName>
    </submittedName>
</protein>
<dbReference type="AlphaFoldDB" id="A0A5R9DUP6"/>
<keyword evidence="1 3" id="KW-0812">Transmembrane</keyword>
<keyword evidence="2 3" id="KW-1133">Transmembrane helix</keyword>
<evidence type="ECO:0000256" key="2">
    <source>
        <dbReference type="ARBA" id="ARBA00022989"/>
    </source>
</evidence>
<dbReference type="OrthoDB" id="411368at2"/>
<dbReference type="GO" id="GO:0016020">
    <property type="term" value="C:membrane"/>
    <property type="evidence" value="ECO:0007669"/>
    <property type="project" value="InterPro"/>
</dbReference>
<dbReference type="RefSeq" id="WP_138404591.1">
    <property type="nucleotide sequence ID" value="NZ_VBSP01000019.1"/>
</dbReference>
<evidence type="ECO:0000313" key="5">
    <source>
        <dbReference type="Proteomes" id="UP000306420"/>
    </source>
</evidence>
<feature type="transmembrane region" description="Helical" evidence="3">
    <location>
        <begin position="74"/>
        <end position="93"/>
    </location>
</feature>
<feature type="transmembrane region" description="Helical" evidence="3">
    <location>
        <begin position="105"/>
        <end position="125"/>
    </location>
</feature>
<comment type="caution">
    <text evidence="4">The sequence shown here is derived from an EMBL/GenBank/DDBJ whole genome shotgun (WGS) entry which is preliminary data.</text>
</comment>
<name>A0A5R9DUP6_9LACT</name>
<accession>A0A5R9DUP6</accession>
<dbReference type="PANTHER" id="PTHR37815:SF3">
    <property type="entry name" value="UPF0397 PROTEIN SPR0429"/>
    <property type="match status" value="1"/>
</dbReference>
<organism evidence="4 5">
    <name type="scientific">Ruoffia tabacinasalis</name>
    <dbReference type="NCBI Taxonomy" id="87458"/>
    <lineage>
        <taxon>Bacteria</taxon>
        <taxon>Bacillati</taxon>
        <taxon>Bacillota</taxon>
        <taxon>Bacilli</taxon>
        <taxon>Lactobacillales</taxon>
        <taxon>Aerococcaceae</taxon>
        <taxon>Ruoffia</taxon>
    </lineage>
</organism>
<reference evidence="4 5" key="1">
    <citation type="submission" date="2019-05" db="EMBL/GenBank/DDBJ databases">
        <title>The metagenome of a microbial culture collection derived from dairy environment covers the genomic content of the human microbiome.</title>
        <authorList>
            <person name="Roder T."/>
            <person name="Wuthrich D."/>
            <person name="Sattari Z."/>
            <person name="Von Ah U."/>
            <person name="Bar C."/>
            <person name="Ronchi F."/>
            <person name="Macpherson A.J."/>
            <person name="Ganal-Vonarburg S.C."/>
            <person name="Bruggmann R."/>
            <person name="Vergeres G."/>
        </authorList>
    </citation>
    <scope>NUCLEOTIDE SEQUENCE [LARGE SCALE GENOMIC DNA]</scope>
    <source>
        <strain evidence="4 5">FAM 24227</strain>
    </source>
</reference>
<feature type="transmembrane region" description="Helical" evidence="3">
    <location>
        <begin position="40"/>
        <end position="62"/>
    </location>
</feature>
<feature type="transmembrane region" description="Helical" evidence="3">
    <location>
        <begin position="6"/>
        <end position="28"/>
    </location>
</feature>
<evidence type="ECO:0000313" key="4">
    <source>
        <dbReference type="EMBL" id="TLQ41188.1"/>
    </source>
</evidence>
<evidence type="ECO:0000256" key="3">
    <source>
        <dbReference type="SAM" id="Phobius"/>
    </source>
</evidence>
<dbReference type="PANTHER" id="PTHR37815">
    <property type="entry name" value="UPF0397 PROTEIN BC_2624-RELATED"/>
    <property type="match status" value="1"/>
</dbReference>
<dbReference type="InterPro" id="IPR009825">
    <property type="entry name" value="ECF_substrate-spec-like"/>
</dbReference>
<proteinExistence type="predicted"/>
<dbReference type="Proteomes" id="UP000306420">
    <property type="component" value="Unassembled WGS sequence"/>
</dbReference>
<gene>
    <name evidence="4" type="ORF">FEZ33_06495</name>
</gene>
<dbReference type="Gene3D" id="1.10.1760.20">
    <property type="match status" value="1"/>
</dbReference>
<dbReference type="EMBL" id="VBSP01000019">
    <property type="protein sequence ID" value="TLQ41188.1"/>
    <property type="molecule type" value="Genomic_DNA"/>
</dbReference>